<keyword evidence="12" id="KW-1185">Reference proteome</keyword>
<dbReference type="PROSITE" id="PS00221">
    <property type="entry name" value="MIP"/>
    <property type="match status" value="1"/>
</dbReference>
<protein>
    <submittedName>
        <fullName evidence="10">Glycerol uptake facilitator protein</fullName>
    </submittedName>
    <submittedName>
        <fullName evidence="9">MIP/aquaporin family protein</fullName>
    </submittedName>
</protein>
<dbReference type="InterPro" id="IPR022357">
    <property type="entry name" value="MIP_CS"/>
</dbReference>
<dbReference type="InterPro" id="IPR000425">
    <property type="entry name" value="MIP"/>
</dbReference>
<evidence type="ECO:0000256" key="8">
    <source>
        <dbReference type="SAM" id="Phobius"/>
    </source>
</evidence>
<evidence type="ECO:0000256" key="6">
    <source>
        <dbReference type="ARBA" id="ARBA00023136"/>
    </source>
</evidence>
<evidence type="ECO:0000256" key="2">
    <source>
        <dbReference type="ARBA" id="ARBA00006175"/>
    </source>
</evidence>
<evidence type="ECO:0000256" key="4">
    <source>
        <dbReference type="ARBA" id="ARBA00022692"/>
    </source>
</evidence>
<evidence type="ECO:0000256" key="1">
    <source>
        <dbReference type="ARBA" id="ARBA00004141"/>
    </source>
</evidence>
<keyword evidence="4 7" id="KW-0812">Transmembrane</keyword>
<keyword evidence="6 8" id="KW-0472">Membrane</keyword>
<evidence type="ECO:0000256" key="5">
    <source>
        <dbReference type="ARBA" id="ARBA00022989"/>
    </source>
</evidence>
<feature type="transmembrane region" description="Helical" evidence="8">
    <location>
        <begin position="232"/>
        <end position="253"/>
    </location>
</feature>
<dbReference type="OrthoDB" id="9807293at2"/>
<dbReference type="InterPro" id="IPR050363">
    <property type="entry name" value="MIP/Aquaporin"/>
</dbReference>
<keyword evidence="5 8" id="KW-1133">Transmembrane helix</keyword>
<dbReference type="InterPro" id="IPR023271">
    <property type="entry name" value="Aquaporin-like"/>
</dbReference>
<dbReference type="GO" id="GO:0015254">
    <property type="term" value="F:glycerol channel activity"/>
    <property type="evidence" value="ECO:0007669"/>
    <property type="project" value="TreeGrafter"/>
</dbReference>
<dbReference type="PANTHER" id="PTHR43829">
    <property type="entry name" value="AQUAPORIN OR AQUAGLYCEROPORIN RELATED"/>
    <property type="match status" value="1"/>
</dbReference>
<evidence type="ECO:0000256" key="3">
    <source>
        <dbReference type="ARBA" id="ARBA00022448"/>
    </source>
</evidence>
<gene>
    <name evidence="10" type="primary">glpF_1</name>
    <name evidence="10" type="ORF">CZ814_00308</name>
    <name evidence="9" type="ORF">VXS06_08250</name>
</gene>
<proteinExistence type="inferred from homology"/>
<dbReference type="EMBL" id="JAYXUG010000004">
    <property type="protein sequence ID" value="MEC6831760.1"/>
    <property type="molecule type" value="Genomic_DNA"/>
</dbReference>
<name>A0A1T4L6K3_9GAMM</name>
<reference evidence="9 12" key="2">
    <citation type="submission" date="2024-01" db="EMBL/GenBank/DDBJ databases">
        <title>Active colonisers of the gastrointestinal tract of Atlantic salmon farmed in a warm water region.</title>
        <authorList>
            <person name="Bowman J.P."/>
        </authorList>
    </citation>
    <scope>NUCLEOTIDE SEQUENCE [LARGE SCALE GENOMIC DNA]</scope>
    <source>
        <strain evidence="9 12">S3MW1</strain>
    </source>
</reference>
<feature type="transmembrane region" description="Helical" evidence="8">
    <location>
        <begin position="180"/>
        <end position="204"/>
    </location>
</feature>
<dbReference type="CDD" id="cd00333">
    <property type="entry name" value="MIP"/>
    <property type="match status" value="1"/>
</dbReference>
<dbReference type="EMBL" id="FUWP01000001">
    <property type="protein sequence ID" value="SJZ50190.1"/>
    <property type="molecule type" value="Genomic_DNA"/>
</dbReference>
<feature type="transmembrane region" description="Helical" evidence="8">
    <location>
        <begin position="49"/>
        <end position="67"/>
    </location>
</feature>
<sequence length="267" mass="28299">MSINIKNRIVKESMAEFIGTALLVFFGVGSVAALKLAGASFSQWEISIIWGLGVAIAIYCTAGISGAHLNPAVTIALATFNNFEKKKILPYILAQLGGAFFAAAVIYGIYGSLLDNYEITHHIIRGDLSGLDSASVFSTYAQPLLSVQCAFIIELVITAILMFSILAITDDSNGVVNGAMSPLLIGLVVAIIGGSVGPLTGFAMNPARDFGPKLFTFFAGWDWVTFTGGRDIPYFLVPLIAPIIGALCGAWLYSRIATSYLSEIKAA</sequence>
<organism evidence="10 11">
    <name type="scientific">Photobacterium toruni</name>
    <dbReference type="NCBI Taxonomy" id="1935446"/>
    <lineage>
        <taxon>Bacteria</taxon>
        <taxon>Pseudomonadati</taxon>
        <taxon>Pseudomonadota</taxon>
        <taxon>Gammaproteobacteria</taxon>
        <taxon>Vibrionales</taxon>
        <taxon>Vibrionaceae</taxon>
        <taxon>Photobacterium</taxon>
    </lineage>
</organism>
<reference evidence="10 11" key="1">
    <citation type="submission" date="2017-02" db="EMBL/GenBank/DDBJ databases">
        <authorList>
            <person name="Peterson S.W."/>
        </authorList>
    </citation>
    <scope>NUCLEOTIDE SEQUENCE [LARGE SCALE GENOMIC DNA]</scope>
    <source>
        <strain evidence="10 11">CECT 9189</strain>
    </source>
</reference>
<evidence type="ECO:0000313" key="12">
    <source>
        <dbReference type="Proteomes" id="UP001306119"/>
    </source>
</evidence>
<dbReference type="SUPFAM" id="SSF81338">
    <property type="entry name" value="Aquaporin-like"/>
    <property type="match status" value="1"/>
</dbReference>
<dbReference type="Gene3D" id="1.20.1080.10">
    <property type="entry name" value="Glycerol uptake facilitator protein"/>
    <property type="match status" value="1"/>
</dbReference>
<keyword evidence="3 7" id="KW-0813">Transport</keyword>
<evidence type="ECO:0000313" key="9">
    <source>
        <dbReference type="EMBL" id="MEC6831760.1"/>
    </source>
</evidence>
<accession>A0A1T4L6K3</accession>
<dbReference type="PRINTS" id="PR00783">
    <property type="entry name" value="MINTRINSICP"/>
</dbReference>
<dbReference type="GO" id="GO:0005886">
    <property type="term" value="C:plasma membrane"/>
    <property type="evidence" value="ECO:0007669"/>
    <property type="project" value="TreeGrafter"/>
</dbReference>
<dbReference type="NCBIfam" id="TIGR00861">
    <property type="entry name" value="MIP"/>
    <property type="match status" value="1"/>
</dbReference>
<evidence type="ECO:0000313" key="11">
    <source>
        <dbReference type="Proteomes" id="UP000191116"/>
    </source>
</evidence>
<comment type="similarity">
    <text evidence="2 7">Belongs to the MIP/aquaporin (TC 1.A.8) family.</text>
</comment>
<dbReference type="Pfam" id="PF00230">
    <property type="entry name" value="MIP"/>
    <property type="match status" value="1"/>
</dbReference>
<dbReference type="AlphaFoldDB" id="A0A1T4L6K3"/>
<evidence type="ECO:0000256" key="7">
    <source>
        <dbReference type="RuleBase" id="RU000477"/>
    </source>
</evidence>
<evidence type="ECO:0000313" key="10">
    <source>
        <dbReference type="EMBL" id="SJZ50190.1"/>
    </source>
</evidence>
<dbReference type="PANTHER" id="PTHR43829:SF9">
    <property type="entry name" value="AQUAPORIN-9"/>
    <property type="match status" value="1"/>
</dbReference>
<dbReference type="Proteomes" id="UP001306119">
    <property type="component" value="Unassembled WGS sequence"/>
</dbReference>
<comment type="subcellular location">
    <subcellularLocation>
        <location evidence="1">Membrane</location>
        <topology evidence="1">Multi-pass membrane protein</topology>
    </subcellularLocation>
</comment>
<dbReference type="RefSeq" id="WP_080173106.1">
    <property type="nucleotide sequence ID" value="NZ_AP024854.1"/>
</dbReference>
<feature type="transmembrane region" description="Helical" evidence="8">
    <location>
        <begin position="145"/>
        <end position="168"/>
    </location>
</feature>
<dbReference type="Proteomes" id="UP000191116">
    <property type="component" value="Unassembled WGS sequence"/>
</dbReference>
<feature type="transmembrane region" description="Helical" evidence="8">
    <location>
        <begin position="88"/>
        <end position="110"/>
    </location>
</feature>